<dbReference type="InterPro" id="IPR041698">
    <property type="entry name" value="Methyltransf_25"/>
</dbReference>
<name>A0ABP8JA33_9ACTN</name>
<keyword evidence="3" id="KW-1185">Reference proteome</keyword>
<dbReference type="NCBIfam" id="NF041255">
    <property type="entry name" value="mycofact_MftM"/>
    <property type="match status" value="1"/>
</dbReference>
<dbReference type="Proteomes" id="UP001500635">
    <property type="component" value="Unassembled WGS sequence"/>
</dbReference>
<dbReference type="GO" id="GO:0008168">
    <property type="term" value="F:methyltransferase activity"/>
    <property type="evidence" value="ECO:0007669"/>
    <property type="project" value="UniProtKB-KW"/>
</dbReference>
<accession>A0ABP8JA33</accession>
<keyword evidence="2" id="KW-0808">Transferase</keyword>
<organism evidence="2 3">
    <name type="scientific">Tsukamurella soli</name>
    <dbReference type="NCBI Taxonomy" id="644556"/>
    <lineage>
        <taxon>Bacteria</taxon>
        <taxon>Bacillati</taxon>
        <taxon>Actinomycetota</taxon>
        <taxon>Actinomycetes</taxon>
        <taxon>Mycobacteriales</taxon>
        <taxon>Tsukamurellaceae</taxon>
        <taxon>Tsukamurella</taxon>
    </lineage>
</organism>
<dbReference type="GO" id="GO:0032259">
    <property type="term" value="P:methylation"/>
    <property type="evidence" value="ECO:0007669"/>
    <property type="project" value="UniProtKB-KW"/>
</dbReference>
<evidence type="ECO:0000313" key="2">
    <source>
        <dbReference type="EMBL" id="GAA4387271.1"/>
    </source>
</evidence>
<dbReference type="RefSeq" id="WP_344992168.1">
    <property type="nucleotide sequence ID" value="NZ_BAABFR010000012.1"/>
</dbReference>
<proteinExistence type="predicted"/>
<comment type="caution">
    <text evidence="2">The sequence shown here is derived from an EMBL/GenBank/DDBJ whole genome shotgun (WGS) entry which is preliminary data.</text>
</comment>
<dbReference type="EMBL" id="BAABFR010000012">
    <property type="protein sequence ID" value="GAA4387271.1"/>
    <property type="molecule type" value="Genomic_DNA"/>
</dbReference>
<dbReference type="Gene3D" id="3.40.50.150">
    <property type="entry name" value="Vaccinia Virus protein VP39"/>
    <property type="match status" value="1"/>
</dbReference>
<sequence length="272" mass="29192">MLATLAPAAPGRWSHGPTRVTRANARHHLPPGTLHAHHMVDGVRVWHSLRPSDLSDDLAGRVMTELAPRTADEFEAIVVGLVRSTIDDPLHAWATYYRNSLARLVDGTAAFAPVHARAQQLCVGGSVLELGSCFGFFALRAARAGFAVTATDICPGTVGLLTRVAAELGVPLDAQVHDAARVTLPGEHSDTVVALHLLEHLDEPTGARVLTEAVRLARKRVVVAVPFEDQATACHRHIRTFDLAALDALGTRTGLPYSVFEHHGGWLVLDNA</sequence>
<dbReference type="InterPro" id="IPR029063">
    <property type="entry name" value="SAM-dependent_MTases_sf"/>
</dbReference>
<protein>
    <submittedName>
        <fullName evidence="2">Mycofactocin oligosaccharide methyltransferase MftM</fullName>
    </submittedName>
</protein>
<evidence type="ECO:0000259" key="1">
    <source>
        <dbReference type="Pfam" id="PF13649"/>
    </source>
</evidence>
<gene>
    <name evidence="2" type="primary">mftM</name>
    <name evidence="2" type="ORF">GCM10023147_11450</name>
</gene>
<evidence type="ECO:0000313" key="3">
    <source>
        <dbReference type="Proteomes" id="UP001500635"/>
    </source>
</evidence>
<feature type="domain" description="Methyltransferase" evidence="1">
    <location>
        <begin position="127"/>
        <end position="218"/>
    </location>
</feature>
<dbReference type="Pfam" id="PF13649">
    <property type="entry name" value="Methyltransf_25"/>
    <property type="match status" value="1"/>
</dbReference>
<dbReference type="CDD" id="cd02440">
    <property type="entry name" value="AdoMet_MTases"/>
    <property type="match status" value="1"/>
</dbReference>
<keyword evidence="2" id="KW-0489">Methyltransferase</keyword>
<reference evidence="3" key="1">
    <citation type="journal article" date="2019" name="Int. J. Syst. Evol. Microbiol.">
        <title>The Global Catalogue of Microorganisms (GCM) 10K type strain sequencing project: providing services to taxonomists for standard genome sequencing and annotation.</title>
        <authorList>
            <consortium name="The Broad Institute Genomics Platform"/>
            <consortium name="The Broad Institute Genome Sequencing Center for Infectious Disease"/>
            <person name="Wu L."/>
            <person name="Ma J."/>
        </authorList>
    </citation>
    <scope>NUCLEOTIDE SEQUENCE [LARGE SCALE GENOMIC DNA]</scope>
    <source>
        <strain evidence="3">JCM 17688</strain>
    </source>
</reference>
<dbReference type="SUPFAM" id="SSF53335">
    <property type="entry name" value="S-adenosyl-L-methionine-dependent methyltransferases"/>
    <property type="match status" value="1"/>
</dbReference>